<proteinExistence type="predicted"/>
<dbReference type="EMBL" id="POTY01000017">
    <property type="protein sequence ID" value="PZG22619.1"/>
    <property type="molecule type" value="Genomic_DNA"/>
</dbReference>
<gene>
    <name evidence="1" type="ORF">C1I95_05005</name>
</gene>
<dbReference type="AlphaFoldDB" id="A0A2W2F063"/>
<name>A0A2W2F063_9ACTN</name>
<keyword evidence="2" id="KW-1185">Reference proteome</keyword>
<organism evidence="1 2">
    <name type="scientific">Micromonospora craterilacus</name>
    <dbReference type="NCBI Taxonomy" id="1655439"/>
    <lineage>
        <taxon>Bacteria</taxon>
        <taxon>Bacillati</taxon>
        <taxon>Actinomycetota</taxon>
        <taxon>Actinomycetes</taxon>
        <taxon>Micromonosporales</taxon>
        <taxon>Micromonosporaceae</taxon>
        <taxon>Micromonospora</taxon>
    </lineage>
</organism>
<reference evidence="1 2" key="1">
    <citation type="submission" date="2018-01" db="EMBL/GenBank/DDBJ databases">
        <title>Draft genome sequence of Jishengella sp. NA12.</title>
        <authorList>
            <person name="Sahin N."/>
            <person name="Ay H."/>
            <person name="Saygin H."/>
        </authorList>
    </citation>
    <scope>NUCLEOTIDE SEQUENCE [LARGE SCALE GENOMIC DNA]</scope>
    <source>
        <strain evidence="1 2">NA12</strain>
    </source>
</reference>
<comment type="caution">
    <text evidence="1">The sequence shown here is derived from an EMBL/GenBank/DDBJ whole genome shotgun (WGS) entry which is preliminary data.</text>
</comment>
<sequence>MDDFAHRRGHRYATLLLDMHTRWPINVLPDVTADTLAAWLCEHCAAQQFARICRRVASLVGHLAVRA</sequence>
<protein>
    <submittedName>
        <fullName evidence="1">Uncharacterized protein</fullName>
    </submittedName>
</protein>
<evidence type="ECO:0000313" key="1">
    <source>
        <dbReference type="EMBL" id="PZG22619.1"/>
    </source>
</evidence>
<accession>A0A2W2F063</accession>
<dbReference type="Proteomes" id="UP000248924">
    <property type="component" value="Unassembled WGS sequence"/>
</dbReference>
<evidence type="ECO:0000313" key="2">
    <source>
        <dbReference type="Proteomes" id="UP000248924"/>
    </source>
</evidence>